<dbReference type="Pfam" id="PF26130">
    <property type="entry name" value="PB1-like"/>
    <property type="match status" value="1"/>
</dbReference>
<evidence type="ECO:0000313" key="4">
    <source>
        <dbReference type="Proteomes" id="UP000823749"/>
    </source>
</evidence>
<organism evidence="3 4">
    <name type="scientific">Rhododendron griersonianum</name>
    <dbReference type="NCBI Taxonomy" id="479676"/>
    <lineage>
        <taxon>Eukaryota</taxon>
        <taxon>Viridiplantae</taxon>
        <taxon>Streptophyta</taxon>
        <taxon>Embryophyta</taxon>
        <taxon>Tracheophyta</taxon>
        <taxon>Spermatophyta</taxon>
        <taxon>Magnoliopsida</taxon>
        <taxon>eudicotyledons</taxon>
        <taxon>Gunneridae</taxon>
        <taxon>Pentapetalae</taxon>
        <taxon>asterids</taxon>
        <taxon>Ericales</taxon>
        <taxon>Ericaceae</taxon>
        <taxon>Ericoideae</taxon>
        <taxon>Rhodoreae</taxon>
        <taxon>Rhododendron</taxon>
    </lineage>
</organism>
<proteinExistence type="predicted"/>
<evidence type="ECO:0008006" key="5">
    <source>
        <dbReference type="Google" id="ProtNLM"/>
    </source>
</evidence>
<name>A0AAV6JLN5_9ERIC</name>
<feature type="domain" description="Transposase MuDR plant" evidence="1">
    <location>
        <begin position="185"/>
        <end position="246"/>
    </location>
</feature>
<protein>
    <recommendedName>
        <fullName evidence="5">Transposase MuDR plant domain-containing protein</fullName>
    </recommendedName>
</protein>
<feature type="domain" description="PB1-like" evidence="2">
    <location>
        <begin position="11"/>
        <end position="87"/>
    </location>
</feature>
<reference evidence="3" key="1">
    <citation type="submission" date="2020-08" db="EMBL/GenBank/DDBJ databases">
        <title>Plant Genome Project.</title>
        <authorList>
            <person name="Zhang R.-G."/>
        </authorList>
    </citation>
    <scope>NUCLEOTIDE SEQUENCE</scope>
    <source>
        <strain evidence="3">WSP0</strain>
        <tissue evidence="3">Leaf</tissue>
    </source>
</reference>
<sequence length="369" mass="42462">MSDAMFMFEVHHGGKVEFIRNVDKDLMSYFELISMIKDLGYLENCNIYHKLPDCDLDGGLRELKTDAEVWDMFAIHNDRETISIYVENAELNMVNDVVNLDSDNISTKQVSETFEQVSEIFVGGSEPFSFNMGSGSGEGPSNLLPPDIQEVEDDDLNTPMNSDEEGKVEFPEFFEDRDMERPDLQKGMMFANATVFRAALRKHAIQNGTKFVFLKNEGDRVTVKCKNECGWRVHASFFQDTKAFQIKSLLNHPCQCPRVYKFGHANSAWLARTYMDRLVDDPHWKVSALRRAAKRDHMVEVSDSQAYKAKKRALETIEGNHRRQYWRLCDYCEMILRQNPGSTALLKVERTLHNTAPSFKGCLSHMMHK</sequence>
<dbReference type="Pfam" id="PF03108">
    <property type="entry name" value="DBD_Tnp_Mut"/>
    <property type="match status" value="1"/>
</dbReference>
<dbReference type="PANTHER" id="PTHR31973:SF187">
    <property type="entry name" value="MUTATOR TRANSPOSASE MUDRA PROTEIN"/>
    <property type="match status" value="1"/>
</dbReference>
<dbReference type="Proteomes" id="UP000823749">
    <property type="component" value="Chromosome 7"/>
</dbReference>
<keyword evidence="4" id="KW-1185">Reference proteome</keyword>
<gene>
    <name evidence="3" type="ORF">RHGRI_020696</name>
</gene>
<evidence type="ECO:0000259" key="2">
    <source>
        <dbReference type="Pfam" id="PF26130"/>
    </source>
</evidence>
<dbReference type="AlphaFoldDB" id="A0AAV6JLN5"/>
<evidence type="ECO:0000313" key="3">
    <source>
        <dbReference type="EMBL" id="KAG5540564.1"/>
    </source>
</evidence>
<dbReference type="InterPro" id="IPR058594">
    <property type="entry name" value="PB1-like_dom_pln"/>
</dbReference>
<evidence type="ECO:0000259" key="1">
    <source>
        <dbReference type="Pfam" id="PF03108"/>
    </source>
</evidence>
<dbReference type="InterPro" id="IPR004332">
    <property type="entry name" value="Transposase_MuDR"/>
</dbReference>
<dbReference type="EMBL" id="JACTNZ010000007">
    <property type="protein sequence ID" value="KAG5540564.1"/>
    <property type="molecule type" value="Genomic_DNA"/>
</dbReference>
<dbReference type="PANTHER" id="PTHR31973">
    <property type="entry name" value="POLYPROTEIN, PUTATIVE-RELATED"/>
    <property type="match status" value="1"/>
</dbReference>
<comment type="caution">
    <text evidence="3">The sequence shown here is derived from an EMBL/GenBank/DDBJ whole genome shotgun (WGS) entry which is preliminary data.</text>
</comment>
<accession>A0AAV6JLN5</accession>